<evidence type="ECO:0000313" key="1">
    <source>
        <dbReference type="EMBL" id="SBP35066.1"/>
    </source>
</evidence>
<organism evidence="1">
    <name type="scientific">Iconisemion striatum</name>
    <dbReference type="NCBI Taxonomy" id="60296"/>
    <lineage>
        <taxon>Eukaryota</taxon>
        <taxon>Metazoa</taxon>
        <taxon>Chordata</taxon>
        <taxon>Craniata</taxon>
        <taxon>Vertebrata</taxon>
        <taxon>Euteleostomi</taxon>
        <taxon>Actinopterygii</taxon>
        <taxon>Neopterygii</taxon>
        <taxon>Teleostei</taxon>
        <taxon>Neoteleostei</taxon>
        <taxon>Acanthomorphata</taxon>
        <taxon>Ovalentaria</taxon>
        <taxon>Atherinomorphae</taxon>
        <taxon>Cyprinodontiformes</taxon>
        <taxon>Nothobranchiidae</taxon>
        <taxon>Iconisemion</taxon>
    </lineage>
</organism>
<name>A0A1A7YY40_9TELE</name>
<accession>A0A1A7YY40</accession>
<dbReference type="EMBL" id="HADX01012834">
    <property type="protein sequence ID" value="SBP35066.1"/>
    <property type="molecule type" value="Transcribed_RNA"/>
</dbReference>
<gene>
    <name evidence="1" type="primary">SCOSPONDIN</name>
</gene>
<dbReference type="AlphaFoldDB" id="A0A1A7YY40"/>
<protein>
    <submittedName>
        <fullName evidence="1">Subcommissural organ spondin</fullName>
    </submittedName>
</protein>
<reference evidence="1" key="1">
    <citation type="submission" date="2016-05" db="EMBL/GenBank/DDBJ databases">
        <authorList>
            <person name="Lavstsen T."/>
            <person name="Jespersen J.S."/>
        </authorList>
    </citation>
    <scope>NUCLEOTIDE SEQUENCE</scope>
    <source>
        <tissue evidence="1">Brain</tissue>
    </source>
</reference>
<feature type="non-terminal residue" evidence="1">
    <location>
        <position position="1"/>
    </location>
</feature>
<feature type="non-terminal residue" evidence="1">
    <location>
        <position position="49"/>
    </location>
</feature>
<sequence length="49" mass="5440">PRNSEKVGLSGLLPGRVSDQRLDSWKEEGLMTNLVFIIKFAGFSSESEN</sequence>
<proteinExistence type="predicted"/>
<reference evidence="1" key="2">
    <citation type="submission" date="2016-06" db="EMBL/GenBank/DDBJ databases">
        <title>The genome of a short-lived fish provides insights into sex chromosome evolution and the genetic control of aging.</title>
        <authorList>
            <person name="Reichwald K."/>
            <person name="Felder M."/>
            <person name="Petzold A."/>
            <person name="Koch P."/>
            <person name="Groth M."/>
            <person name="Platzer M."/>
        </authorList>
    </citation>
    <scope>NUCLEOTIDE SEQUENCE</scope>
    <source>
        <tissue evidence="1">Brain</tissue>
    </source>
</reference>